<organism evidence="1 2">
    <name type="scientific">Pseudoroseomonas ludipueritiae</name>
    <dbReference type="NCBI Taxonomy" id="198093"/>
    <lineage>
        <taxon>Bacteria</taxon>
        <taxon>Pseudomonadati</taxon>
        <taxon>Pseudomonadota</taxon>
        <taxon>Alphaproteobacteria</taxon>
        <taxon>Acetobacterales</taxon>
        <taxon>Acetobacteraceae</taxon>
        <taxon>Pseudoroseomonas</taxon>
    </lineage>
</organism>
<reference evidence="1 2" key="1">
    <citation type="journal article" date="2009" name="Int. J. Syst. Evol. Microbiol.">
        <title>Transfer of Teichococcus ludipueritiae and Muricoccus roseus to the genus Roseomonas, as Roseomonas ludipueritiae comb. nov. and Roseomonas rosea comb. nov., respectively, and emended description of the genus Roseomonas.</title>
        <authorList>
            <person name="Sanchez-Porro C."/>
            <person name="Gallego V."/>
            <person name="Busse H.J."/>
            <person name="Kampfer P."/>
            <person name="Ventosa A."/>
        </authorList>
    </citation>
    <scope>NUCLEOTIDE SEQUENCE [LARGE SCALE GENOMIC DNA]</scope>
    <source>
        <strain evidence="1 2">DSM 14915</strain>
    </source>
</reference>
<comment type="caution">
    <text evidence="1">The sequence shown here is derived from an EMBL/GenBank/DDBJ whole genome shotgun (WGS) entry which is preliminary data.</text>
</comment>
<dbReference type="SUPFAM" id="SSF48295">
    <property type="entry name" value="TrpR-like"/>
    <property type="match status" value="1"/>
</dbReference>
<dbReference type="PANTHER" id="PTHR37936">
    <property type="entry name" value="TRANSPOSASE INSC FOR INSERTION ELEMENT IS2A-RELATED"/>
    <property type="match status" value="1"/>
</dbReference>
<dbReference type="RefSeq" id="WP_187777293.1">
    <property type="nucleotide sequence ID" value="NZ_JACTUZ010000008.1"/>
</dbReference>
<dbReference type="InterPro" id="IPR002514">
    <property type="entry name" value="Transposase_8"/>
</dbReference>
<dbReference type="NCBIfam" id="NF047595">
    <property type="entry name" value="IS66_ISRel24_TnpA"/>
    <property type="match status" value="1"/>
</dbReference>
<gene>
    <name evidence="1" type="ORF">IBL25_04100</name>
</gene>
<name>A0ABR7R360_9PROT</name>
<sequence>MSDRMSARTEFVEVVTRGERRRRWSPEQKLRIVAEAMDPTVVAVDVARRWGIGTGLLYTWRRELLMAVTPAPITPRLPAIAAEEVPCENAPAVIAEAASLPGDGRIEIALPGGVVVRVDAGVDEAALRRVLAALEGR</sequence>
<protein>
    <submittedName>
        <fullName evidence="1">Transposase</fullName>
    </submittedName>
</protein>
<dbReference type="PANTHER" id="PTHR37936:SF3">
    <property type="entry name" value="TRANSPOSASE INSC FOR INSERTION ELEMENT IS2A-RELATED"/>
    <property type="match status" value="1"/>
</dbReference>
<dbReference type="Proteomes" id="UP000603940">
    <property type="component" value="Unassembled WGS sequence"/>
</dbReference>
<accession>A0ABR7R360</accession>
<dbReference type="Pfam" id="PF01527">
    <property type="entry name" value="HTH_Tnp_1"/>
    <property type="match status" value="1"/>
</dbReference>
<evidence type="ECO:0000313" key="2">
    <source>
        <dbReference type="Proteomes" id="UP000603940"/>
    </source>
</evidence>
<evidence type="ECO:0000313" key="1">
    <source>
        <dbReference type="EMBL" id="MBC9176129.1"/>
    </source>
</evidence>
<keyword evidence="2" id="KW-1185">Reference proteome</keyword>
<dbReference type="EMBL" id="JACTUZ010000008">
    <property type="protein sequence ID" value="MBC9176129.1"/>
    <property type="molecule type" value="Genomic_DNA"/>
</dbReference>
<dbReference type="InterPro" id="IPR010921">
    <property type="entry name" value="Trp_repressor/repl_initiator"/>
</dbReference>
<proteinExistence type="predicted"/>